<dbReference type="GO" id="GO:0005886">
    <property type="term" value="C:plasma membrane"/>
    <property type="evidence" value="ECO:0007669"/>
    <property type="project" value="UniProtKB-SubCell"/>
</dbReference>
<comment type="catalytic activity">
    <reaction evidence="10">
        <text>Mg(2+)(in) = Mg(2+)(out)</text>
        <dbReference type="Rhea" id="RHEA:29827"/>
        <dbReference type="ChEBI" id="CHEBI:18420"/>
    </reaction>
</comment>
<dbReference type="GO" id="GO:0015095">
    <property type="term" value="F:magnesium ion transmembrane transporter activity"/>
    <property type="evidence" value="ECO:0007669"/>
    <property type="project" value="TreeGrafter"/>
</dbReference>
<dbReference type="InterPro" id="IPR002523">
    <property type="entry name" value="MgTranspt_CorA/ZnTranspt_ZntB"/>
</dbReference>
<dbReference type="GO" id="GO:0050897">
    <property type="term" value="F:cobalt ion binding"/>
    <property type="evidence" value="ECO:0007669"/>
    <property type="project" value="TreeGrafter"/>
</dbReference>
<organism evidence="13">
    <name type="scientific">human gut metagenome</name>
    <dbReference type="NCBI Taxonomy" id="408170"/>
    <lineage>
        <taxon>unclassified sequences</taxon>
        <taxon>metagenomes</taxon>
        <taxon>organismal metagenomes</taxon>
    </lineage>
</organism>
<keyword evidence="4" id="KW-1003">Cell membrane</keyword>
<keyword evidence="3" id="KW-0813">Transport</keyword>
<dbReference type="AlphaFoldDB" id="K1TLZ2"/>
<evidence type="ECO:0000256" key="4">
    <source>
        <dbReference type="ARBA" id="ARBA00022475"/>
    </source>
</evidence>
<evidence type="ECO:0000256" key="12">
    <source>
        <dbReference type="SAM" id="Phobius"/>
    </source>
</evidence>
<keyword evidence="6" id="KW-0460">Magnesium</keyword>
<dbReference type="InterPro" id="IPR045861">
    <property type="entry name" value="CorA_cytoplasmic_dom"/>
</dbReference>
<dbReference type="FunFam" id="1.20.58.340:FF:000004">
    <property type="entry name" value="Magnesium transport protein CorA"/>
    <property type="match status" value="1"/>
</dbReference>
<comment type="similarity">
    <text evidence="2">Belongs to the CorA metal ion transporter (MIT) (TC 1.A.35) family.</text>
</comment>
<dbReference type="PANTHER" id="PTHR46494:SF1">
    <property type="entry name" value="CORA FAMILY METAL ION TRANSPORTER (EUROFUNG)"/>
    <property type="match status" value="1"/>
</dbReference>
<evidence type="ECO:0000256" key="2">
    <source>
        <dbReference type="ARBA" id="ARBA00009765"/>
    </source>
</evidence>
<evidence type="ECO:0000313" key="13">
    <source>
        <dbReference type="EMBL" id="EKC70653.1"/>
    </source>
</evidence>
<dbReference type="EMBL" id="AJWZ01002551">
    <property type="protein sequence ID" value="EKC70653.1"/>
    <property type="molecule type" value="Genomic_DNA"/>
</dbReference>
<dbReference type="SUPFAM" id="SSF144083">
    <property type="entry name" value="Magnesium transport protein CorA, transmembrane region"/>
    <property type="match status" value="1"/>
</dbReference>
<dbReference type="InterPro" id="IPR045863">
    <property type="entry name" value="CorA_TM1_TM2"/>
</dbReference>
<reference evidence="13" key="1">
    <citation type="journal article" date="2013" name="Environ. Microbiol.">
        <title>Microbiota from the distal guts of lean and obese adolescents exhibit partial functional redundancy besides clear differences in community structure.</title>
        <authorList>
            <person name="Ferrer M."/>
            <person name="Ruiz A."/>
            <person name="Lanza F."/>
            <person name="Haange S.B."/>
            <person name="Oberbach A."/>
            <person name="Till H."/>
            <person name="Bargiela R."/>
            <person name="Campoy C."/>
            <person name="Segura M.T."/>
            <person name="Richter M."/>
            <person name="von Bergen M."/>
            <person name="Seifert J."/>
            <person name="Suarez A."/>
        </authorList>
    </citation>
    <scope>NUCLEOTIDE SEQUENCE</scope>
</reference>
<dbReference type="PANTHER" id="PTHR46494">
    <property type="entry name" value="CORA FAMILY METAL ION TRANSPORTER (EUROFUNG)"/>
    <property type="match status" value="1"/>
</dbReference>
<dbReference type="SUPFAM" id="SSF143865">
    <property type="entry name" value="CorA soluble domain-like"/>
    <property type="match status" value="1"/>
</dbReference>
<evidence type="ECO:0000256" key="6">
    <source>
        <dbReference type="ARBA" id="ARBA00022842"/>
    </source>
</evidence>
<sequence>MLVFHAYYQQLLDMCEILSEDENHFLPPECARQFSRLGNRVDRLYDHTQMLREYALQIREMQQAQIDLRQNDTMRILTVVSTIFFPLSLIAGWYGMNFTHMPELSAPYAYFILIGVCILIVAVEIWYFKKKGWF</sequence>
<evidence type="ECO:0000256" key="10">
    <source>
        <dbReference type="ARBA" id="ARBA00034269"/>
    </source>
</evidence>
<evidence type="ECO:0000256" key="1">
    <source>
        <dbReference type="ARBA" id="ARBA00004651"/>
    </source>
</evidence>
<dbReference type="GO" id="GO:0000287">
    <property type="term" value="F:magnesium ion binding"/>
    <property type="evidence" value="ECO:0007669"/>
    <property type="project" value="TreeGrafter"/>
</dbReference>
<keyword evidence="5 12" id="KW-0812">Transmembrane</keyword>
<keyword evidence="9 12" id="KW-0472">Membrane</keyword>
<dbReference type="Pfam" id="PF01544">
    <property type="entry name" value="CorA"/>
    <property type="match status" value="1"/>
</dbReference>
<evidence type="ECO:0000256" key="7">
    <source>
        <dbReference type="ARBA" id="ARBA00022989"/>
    </source>
</evidence>
<evidence type="ECO:0000256" key="9">
    <source>
        <dbReference type="ARBA" id="ARBA00023136"/>
    </source>
</evidence>
<proteinExistence type="inferred from homology"/>
<evidence type="ECO:0000256" key="11">
    <source>
        <dbReference type="ARBA" id="ARBA00045497"/>
    </source>
</evidence>
<keyword evidence="7 12" id="KW-1133">Transmembrane helix</keyword>
<comment type="subcellular location">
    <subcellularLocation>
        <location evidence="1">Cell membrane</location>
        <topology evidence="1">Multi-pass membrane protein</topology>
    </subcellularLocation>
</comment>
<accession>K1TLZ2</accession>
<protein>
    <submittedName>
        <fullName evidence="13">Mg2+ transporter protein, CorA-like protein</fullName>
    </submittedName>
</protein>
<feature type="transmembrane region" description="Helical" evidence="12">
    <location>
        <begin position="108"/>
        <end position="128"/>
    </location>
</feature>
<comment type="function">
    <text evidence="11">Mediates influx of magnesium ions. Alternates between open and closed states. Activated by low cytoplasmic Mg(2+) levels. Inactive when cytoplasmic Mg(2+) levels are high.</text>
</comment>
<evidence type="ECO:0000256" key="3">
    <source>
        <dbReference type="ARBA" id="ARBA00022448"/>
    </source>
</evidence>
<dbReference type="Gene3D" id="1.20.58.340">
    <property type="entry name" value="Magnesium transport protein CorA, transmembrane region"/>
    <property type="match status" value="2"/>
</dbReference>
<dbReference type="GO" id="GO:0015087">
    <property type="term" value="F:cobalt ion transmembrane transporter activity"/>
    <property type="evidence" value="ECO:0007669"/>
    <property type="project" value="TreeGrafter"/>
</dbReference>
<evidence type="ECO:0000256" key="8">
    <source>
        <dbReference type="ARBA" id="ARBA00023065"/>
    </source>
</evidence>
<dbReference type="CDD" id="cd12826">
    <property type="entry name" value="EcCorA_ZntB-like_u1"/>
    <property type="match status" value="1"/>
</dbReference>
<feature type="transmembrane region" description="Helical" evidence="12">
    <location>
        <begin position="76"/>
        <end position="96"/>
    </location>
</feature>
<comment type="caution">
    <text evidence="13">The sequence shown here is derived from an EMBL/GenBank/DDBJ whole genome shotgun (WGS) entry which is preliminary data.</text>
</comment>
<keyword evidence="8" id="KW-0406">Ion transport</keyword>
<gene>
    <name evidence="13" type="ORF">OBE_03786</name>
</gene>
<evidence type="ECO:0000256" key="5">
    <source>
        <dbReference type="ARBA" id="ARBA00022692"/>
    </source>
</evidence>
<name>K1TLZ2_9ZZZZ</name>